<evidence type="ECO:0000256" key="1">
    <source>
        <dbReference type="ARBA" id="ARBA00004752"/>
    </source>
</evidence>
<evidence type="ECO:0000313" key="11">
    <source>
        <dbReference type="Proteomes" id="UP000502502"/>
    </source>
</evidence>
<dbReference type="Proteomes" id="UP000502502">
    <property type="component" value="Chromosome"/>
</dbReference>
<keyword evidence="5 7" id="KW-0573">Peptidoglycan synthesis</keyword>
<dbReference type="SUPFAM" id="SSF47090">
    <property type="entry name" value="PGBD-like"/>
    <property type="match status" value="1"/>
</dbReference>
<accession>A0A6G7ZLF7</accession>
<dbReference type="GO" id="GO:0016740">
    <property type="term" value="F:transferase activity"/>
    <property type="evidence" value="ECO:0007669"/>
    <property type="project" value="UniProtKB-KW"/>
</dbReference>
<dbReference type="RefSeq" id="WP_166092759.1">
    <property type="nucleotide sequence ID" value="NZ_CP049871.1"/>
</dbReference>
<comment type="similarity">
    <text evidence="2">Belongs to the YkuD family.</text>
</comment>
<evidence type="ECO:0000256" key="3">
    <source>
        <dbReference type="ARBA" id="ARBA00022679"/>
    </source>
</evidence>
<dbReference type="GO" id="GO:0071555">
    <property type="term" value="P:cell wall organization"/>
    <property type="evidence" value="ECO:0007669"/>
    <property type="project" value="UniProtKB-UniRule"/>
</dbReference>
<dbReference type="CDD" id="cd16913">
    <property type="entry name" value="YkuD_like"/>
    <property type="match status" value="1"/>
</dbReference>
<evidence type="ECO:0000256" key="7">
    <source>
        <dbReference type="PROSITE-ProRule" id="PRU01373"/>
    </source>
</evidence>
<dbReference type="InterPro" id="IPR038063">
    <property type="entry name" value="Transpep_catalytic_dom"/>
</dbReference>
<dbReference type="SUPFAM" id="SSF141523">
    <property type="entry name" value="L,D-transpeptidase catalytic domain-like"/>
    <property type="match status" value="1"/>
</dbReference>
<dbReference type="Pfam" id="PF01471">
    <property type="entry name" value="PG_binding_1"/>
    <property type="match status" value="1"/>
</dbReference>
<dbReference type="GO" id="GO:0004180">
    <property type="term" value="F:carboxypeptidase activity"/>
    <property type="evidence" value="ECO:0007669"/>
    <property type="project" value="UniProtKB-ARBA"/>
</dbReference>
<comment type="pathway">
    <text evidence="1 7">Cell wall biogenesis; peptidoglycan biosynthesis.</text>
</comment>
<evidence type="ECO:0000256" key="4">
    <source>
        <dbReference type="ARBA" id="ARBA00022960"/>
    </source>
</evidence>
<gene>
    <name evidence="10" type="ORF">G7078_02780</name>
</gene>
<proteinExistence type="inferred from homology"/>
<evidence type="ECO:0000256" key="6">
    <source>
        <dbReference type="ARBA" id="ARBA00023316"/>
    </source>
</evidence>
<feature type="active site" description="Proton donor/acceptor" evidence="7">
    <location>
        <position position="333"/>
    </location>
</feature>
<dbReference type="PANTHER" id="PTHR41533">
    <property type="entry name" value="L,D-TRANSPEPTIDASE HI_1667-RELATED"/>
    <property type="match status" value="1"/>
</dbReference>
<dbReference type="EMBL" id="CP049871">
    <property type="protein sequence ID" value="QIL01814.1"/>
    <property type="molecule type" value="Genomic_DNA"/>
</dbReference>
<dbReference type="InterPro" id="IPR052905">
    <property type="entry name" value="LD-transpeptidase_YkuD-like"/>
</dbReference>
<dbReference type="KEGG" id="ssin:G7078_02780"/>
<feature type="domain" description="L,D-TPase catalytic" evidence="9">
    <location>
        <begin position="197"/>
        <end position="374"/>
    </location>
</feature>
<dbReference type="GO" id="GO:0009252">
    <property type="term" value="P:peptidoglycan biosynthetic process"/>
    <property type="evidence" value="ECO:0007669"/>
    <property type="project" value="UniProtKB-UniPathway"/>
</dbReference>
<dbReference type="GO" id="GO:0008360">
    <property type="term" value="P:regulation of cell shape"/>
    <property type="evidence" value="ECO:0007669"/>
    <property type="project" value="UniProtKB-UniRule"/>
</dbReference>
<keyword evidence="6 7" id="KW-0961">Cell wall biogenesis/degradation</keyword>
<evidence type="ECO:0000256" key="8">
    <source>
        <dbReference type="SAM" id="SignalP"/>
    </source>
</evidence>
<dbReference type="AlphaFoldDB" id="A0A6G7ZLF7"/>
<keyword evidence="4 7" id="KW-0133">Cell shape</keyword>
<dbReference type="PROSITE" id="PS52029">
    <property type="entry name" value="LD_TPASE"/>
    <property type="match status" value="1"/>
</dbReference>
<keyword evidence="11" id="KW-1185">Reference proteome</keyword>
<feature type="chain" id="PRO_5026121185" evidence="8">
    <location>
        <begin position="21"/>
        <end position="428"/>
    </location>
</feature>
<evidence type="ECO:0000313" key="10">
    <source>
        <dbReference type="EMBL" id="QIL01814.1"/>
    </source>
</evidence>
<dbReference type="InterPro" id="IPR002477">
    <property type="entry name" value="Peptidoglycan-bd-like"/>
</dbReference>
<evidence type="ECO:0000256" key="2">
    <source>
        <dbReference type="ARBA" id="ARBA00005992"/>
    </source>
</evidence>
<feature type="active site" description="Nucleophile" evidence="7">
    <location>
        <position position="352"/>
    </location>
</feature>
<dbReference type="InterPro" id="IPR036365">
    <property type="entry name" value="PGBD-like_sf"/>
</dbReference>
<dbReference type="Pfam" id="PF03734">
    <property type="entry name" value="YkuD"/>
    <property type="match status" value="1"/>
</dbReference>
<evidence type="ECO:0000259" key="9">
    <source>
        <dbReference type="PROSITE" id="PS52029"/>
    </source>
</evidence>
<dbReference type="InterPro" id="IPR036366">
    <property type="entry name" value="PGBDSf"/>
</dbReference>
<dbReference type="Gene3D" id="2.40.440.10">
    <property type="entry name" value="L,D-transpeptidase catalytic domain-like"/>
    <property type="match status" value="1"/>
</dbReference>
<protein>
    <submittedName>
        <fullName evidence="10">L,D-transpeptidase family protein</fullName>
    </submittedName>
</protein>
<keyword evidence="3" id="KW-0808">Transferase</keyword>
<dbReference type="Gene3D" id="1.10.101.10">
    <property type="entry name" value="PGBD-like superfamily/PGBD"/>
    <property type="match status" value="1"/>
</dbReference>
<dbReference type="UniPathway" id="UPA00219"/>
<evidence type="ECO:0000256" key="5">
    <source>
        <dbReference type="ARBA" id="ARBA00022984"/>
    </source>
</evidence>
<organism evidence="10 11">
    <name type="scientific">Sphingomonas sinipercae</name>
    <dbReference type="NCBI Taxonomy" id="2714944"/>
    <lineage>
        <taxon>Bacteria</taxon>
        <taxon>Pseudomonadati</taxon>
        <taxon>Pseudomonadota</taxon>
        <taxon>Alphaproteobacteria</taxon>
        <taxon>Sphingomonadales</taxon>
        <taxon>Sphingomonadaceae</taxon>
        <taxon>Sphingomonas</taxon>
    </lineage>
</organism>
<sequence length="428" mass="46876">MNHRLLAALAATALSSPLAAASPSQLPDPLAVPASVAQGLDFVYVDPQLRTAVQPPRIQPANSLLRTVSYDRGDMQEQRAPNPLFVQLSQGMQQYQRTWGSLPDAYITTGATLRPGATGERVDMLRTRLGLQPGGAFDAALGQRVRAYQDVHGLPVTGTADAATIDSLNLGAEHYLQKLAVNVERARRLPAAGQFGRYVLVDSGSAEVHLVSGDRIADSMRAIVGSAEHKTPMMAVVMRNAKVNPYWNVPPELIRTMTAKKVLAQGVSYLKNYHYEVLPDWTGKGAPIDPSTIDWNSVAAGQSKILVRQKPGPWNSMGEVKFEMPNRYGIYLHDTPGKDKFAQADRWVSNGCVRLQDAKRFASWVMDGVPAVAGPEQQIDLPQPVPVYMTYLTVQPTADGVRFGKDPYDFDRQAVQQMFSRPDRMASI</sequence>
<name>A0A6G7ZLF7_9SPHN</name>
<dbReference type="PANTHER" id="PTHR41533:SF2">
    <property type="entry name" value="BLR7131 PROTEIN"/>
    <property type="match status" value="1"/>
</dbReference>
<dbReference type="InterPro" id="IPR005490">
    <property type="entry name" value="LD_TPept_cat_dom"/>
</dbReference>
<reference evidence="10 11" key="1">
    <citation type="submission" date="2020-03" db="EMBL/GenBank/DDBJ databases">
        <title>Sphingomonas sp. nov., isolated from fish.</title>
        <authorList>
            <person name="Hyun D.-W."/>
            <person name="Bae J.-W."/>
        </authorList>
    </citation>
    <scope>NUCLEOTIDE SEQUENCE [LARGE SCALE GENOMIC DNA]</scope>
    <source>
        <strain evidence="10 11">HDW15C</strain>
    </source>
</reference>
<keyword evidence="8" id="KW-0732">Signal</keyword>
<feature type="signal peptide" evidence="8">
    <location>
        <begin position="1"/>
        <end position="20"/>
    </location>
</feature>